<comment type="caution">
    <text evidence="3">The sequence shown here is derived from an EMBL/GenBank/DDBJ whole genome shotgun (WGS) entry which is preliminary data.</text>
</comment>
<dbReference type="AlphaFoldDB" id="A0A844Z0C9"/>
<dbReference type="OrthoDB" id="9779128at2"/>
<reference evidence="3 4" key="1">
    <citation type="submission" date="2019-12" db="EMBL/GenBank/DDBJ databases">
        <title>Genomic-based taxomic classification of the family Erythrobacteraceae.</title>
        <authorList>
            <person name="Xu L."/>
        </authorList>
    </citation>
    <scope>NUCLEOTIDE SEQUENCE [LARGE SCALE GENOMIC DNA]</scope>
    <source>
        <strain evidence="3 4">M0322</strain>
    </source>
</reference>
<evidence type="ECO:0000313" key="4">
    <source>
        <dbReference type="Proteomes" id="UP000466966"/>
    </source>
</evidence>
<dbReference type="PANTHER" id="PTHR34183:SF1">
    <property type="entry name" value="ENDOLYTIC PEPTIDOGLYCAN TRANSGLYCOSYLASE RLPA"/>
    <property type="match status" value="1"/>
</dbReference>
<dbReference type="Pfam" id="PF05036">
    <property type="entry name" value="SPOR"/>
    <property type="match status" value="1"/>
</dbReference>
<dbReference type="InterPro" id="IPR007730">
    <property type="entry name" value="SPOR-like_dom"/>
</dbReference>
<dbReference type="InterPro" id="IPR036680">
    <property type="entry name" value="SPOR-like_sf"/>
</dbReference>
<dbReference type="InterPro" id="IPR036908">
    <property type="entry name" value="RlpA-like_sf"/>
</dbReference>
<gene>
    <name evidence="3" type="ORF">GRI99_11055</name>
</gene>
<dbReference type="RefSeq" id="WP_160772095.1">
    <property type="nucleotide sequence ID" value="NZ_WTYV01000004.1"/>
</dbReference>
<dbReference type="Gene3D" id="3.30.70.1070">
    <property type="entry name" value="Sporulation related repeat"/>
    <property type="match status" value="1"/>
</dbReference>
<keyword evidence="1" id="KW-0732">Signal</keyword>
<dbReference type="Gene3D" id="2.40.40.10">
    <property type="entry name" value="RlpA-like domain"/>
    <property type="match status" value="1"/>
</dbReference>
<organism evidence="3 4">
    <name type="scientific">Alteraurantiacibacter buctensis</name>
    <dbReference type="NCBI Taxonomy" id="1503981"/>
    <lineage>
        <taxon>Bacteria</taxon>
        <taxon>Pseudomonadati</taxon>
        <taxon>Pseudomonadota</taxon>
        <taxon>Alphaproteobacteria</taxon>
        <taxon>Sphingomonadales</taxon>
        <taxon>Erythrobacteraceae</taxon>
        <taxon>Alteraurantiacibacter</taxon>
    </lineage>
</organism>
<feature type="domain" description="SPOR" evidence="2">
    <location>
        <begin position="279"/>
        <end position="356"/>
    </location>
</feature>
<accession>A0A844Z0C9</accession>
<evidence type="ECO:0000256" key="1">
    <source>
        <dbReference type="SAM" id="SignalP"/>
    </source>
</evidence>
<proteinExistence type="predicted"/>
<feature type="chain" id="PRO_5032824439" evidence="1">
    <location>
        <begin position="31"/>
        <end position="357"/>
    </location>
</feature>
<dbReference type="PROSITE" id="PS51724">
    <property type="entry name" value="SPOR"/>
    <property type="match status" value="1"/>
</dbReference>
<dbReference type="PANTHER" id="PTHR34183">
    <property type="entry name" value="ENDOLYTIC PEPTIDOGLYCAN TRANSGLYCOSYLASE RLPA"/>
    <property type="match status" value="1"/>
</dbReference>
<dbReference type="GO" id="GO:0042834">
    <property type="term" value="F:peptidoglycan binding"/>
    <property type="evidence" value="ECO:0007669"/>
    <property type="project" value="InterPro"/>
</dbReference>
<evidence type="ECO:0000259" key="2">
    <source>
        <dbReference type="PROSITE" id="PS51724"/>
    </source>
</evidence>
<dbReference type="EMBL" id="WTYV01000004">
    <property type="protein sequence ID" value="MXO72164.1"/>
    <property type="molecule type" value="Genomic_DNA"/>
</dbReference>
<dbReference type="Proteomes" id="UP000466966">
    <property type="component" value="Unassembled WGS sequence"/>
</dbReference>
<dbReference type="SUPFAM" id="SSF110997">
    <property type="entry name" value="Sporulation related repeat"/>
    <property type="match status" value="1"/>
</dbReference>
<keyword evidence="4" id="KW-1185">Reference proteome</keyword>
<name>A0A844Z0C9_9SPHN</name>
<protein>
    <submittedName>
        <fullName evidence="3">Sporulation protein SsgA</fullName>
    </submittedName>
</protein>
<feature type="signal peptide" evidence="1">
    <location>
        <begin position="1"/>
        <end position="30"/>
    </location>
</feature>
<dbReference type="GO" id="GO:0009279">
    <property type="term" value="C:cell outer membrane"/>
    <property type="evidence" value="ECO:0007669"/>
    <property type="project" value="TreeGrafter"/>
</dbReference>
<evidence type="ECO:0000313" key="3">
    <source>
        <dbReference type="EMBL" id="MXO72164.1"/>
    </source>
</evidence>
<sequence length="357" mass="36581">MRFPVENPRHPRGPRLAALCLALLSSTALAVCAQARDVPASVALPANGPQADYPLTIGEPYTIGEVTYRPADTLNYDEVGYATAGAGNGITGAHHTLPVPCYVEVTSLETGRTILVRLETRGPMDSNHLVALSPAAMAQLGATADTPVRVRRVNPPESQRALLRAGEEAPLRMDTPRGLVEVLRRRLPANGSASLAGGVQPVGSVPPSVVAPAVEPVEPAPALAPLATSALTVPTAIENVSVEPSSVADAFALTPAADEPAEPASVVIAEAQPEPAPAPAPVAAPVPSTGGWVVQAGAYSVAANAQRVASQINGRVSHSGNLYRVRTGPFGSRAEAEASLANVRAAGYSDARIYNGG</sequence>
<dbReference type="CDD" id="cd22268">
    <property type="entry name" value="DPBB_RlpA-like"/>
    <property type="match status" value="1"/>
</dbReference>